<comment type="caution">
    <text evidence="1">The sequence shown here is derived from an EMBL/GenBank/DDBJ whole genome shotgun (WGS) entry which is preliminary data.</text>
</comment>
<evidence type="ECO:0000313" key="2">
    <source>
        <dbReference type="Proteomes" id="UP001482620"/>
    </source>
</evidence>
<sequence length="95" mass="10804">MTWHNCVLIRRKCGAAAAEGSSPCLCSSSFTLMLDFLIPHVQGRMFFWSPLFSSSASQTFFQMKTSFYKKMEITSRTTKHHHLSTSDSVRIAHLL</sequence>
<organism evidence="1 2">
    <name type="scientific">Ilyodon furcidens</name>
    <name type="common">goldbreast splitfin</name>
    <dbReference type="NCBI Taxonomy" id="33524"/>
    <lineage>
        <taxon>Eukaryota</taxon>
        <taxon>Metazoa</taxon>
        <taxon>Chordata</taxon>
        <taxon>Craniata</taxon>
        <taxon>Vertebrata</taxon>
        <taxon>Euteleostomi</taxon>
        <taxon>Actinopterygii</taxon>
        <taxon>Neopterygii</taxon>
        <taxon>Teleostei</taxon>
        <taxon>Neoteleostei</taxon>
        <taxon>Acanthomorphata</taxon>
        <taxon>Ovalentaria</taxon>
        <taxon>Atherinomorphae</taxon>
        <taxon>Cyprinodontiformes</taxon>
        <taxon>Goodeidae</taxon>
        <taxon>Ilyodon</taxon>
    </lineage>
</organism>
<proteinExistence type="predicted"/>
<protein>
    <submittedName>
        <fullName evidence="1">Uncharacterized protein</fullName>
    </submittedName>
</protein>
<evidence type="ECO:0000313" key="1">
    <source>
        <dbReference type="EMBL" id="MEQ2234150.1"/>
    </source>
</evidence>
<dbReference type="Proteomes" id="UP001482620">
    <property type="component" value="Unassembled WGS sequence"/>
</dbReference>
<keyword evidence="2" id="KW-1185">Reference proteome</keyword>
<gene>
    <name evidence="1" type="ORF">ILYODFUR_029038</name>
</gene>
<dbReference type="EMBL" id="JAHRIQ010038825">
    <property type="protein sequence ID" value="MEQ2234150.1"/>
    <property type="molecule type" value="Genomic_DNA"/>
</dbReference>
<reference evidence="1 2" key="1">
    <citation type="submission" date="2021-06" db="EMBL/GenBank/DDBJ databases">
        <authorList>
            <person name="Palmer J.M."/>
        </authorList>
    </citation>
    <scope>NUCLEOTIDE SEQUENCE [LARGE SCALE GENOMIC DNA]</scope>
    <source>
        <strain evidence="2">if_2019</strain>
        <tissue evidence="1">Muscle</tissue>
    </source>
</reference>
<name>A0ABV0TML3_9TELE</name>
<accession>A0ABV0TML3</accession>